<sequence length="231" mass="25936">TREEKEAWLSTLFQAISEILRKKSSLRLAFHSAHKSVQDPDLGLKQPILIRTDSVTKCMNCGLQFSVVRRKHHCRACGSVVCSKCSNFKTSLPCEGGKNVRVCRSCHKTLNESEGEMPNSPLSSDLDNKDSLSEAPFSSDLRINSKIENLYLKSRGILEQALTATPMPGFTITRIQNLKCENGLSEKDRDKAFKVYHSKKQYLFLCPTKDEADRWVAVLQKASCAELPPTQ</sequence>
<dbReference type="InterPro" id="IPR011993">
    <property type="entry name" value="PH-like_dom_sf"/>
</dbReference>
<evidence type="ECO:0000256" key="3">
    <source>
        <dbReference type="ARBA" id="ARBA00022833"/>
    </source>
</evidence>
<dbReference type="Gene3D" id="3.30.40.10">
    <property type="entry name" value="Zinc/RING finger domain, C3HC4 (zinc finger)"/>
    <property type="match status" value="1"/>
</dbReference>
<evidence type="ECO:0000256" key="1">
    <source>
        <dbReference type="ARBA" id="ARBA00022723"/>
    </source>
</evidence>
<dbReference type="AlphaFoldDB" id="A0A5N5T639"/>
<dbReference type="GO" id="GO:0008270">
    <property type="term" value="F:zinc ion binding"/>
    <property type="evidence" value="ECO:0007669"/>
    <property type="project" value="UniProtKB-KW"/>
</dbReference>
<dbReference type="InterPro" id="IPR011011">
    <property type="entry name" value="Znf_FYVE_PHD"/>
</dbReference>
<protein>
    <submittedName>
        <fullName evidence="8">Pleckstrin homology domain-containing family F member 2</fullName>
    </submittedName>
</protein>
<name>A0A5N5T639_9CRUS</name>
<proteinExistence type="predicted"/>
<evidence type="ECO:0000313" key="8">
    <source>
        <dbReference type="EMBL" id="KAB7502061.1"/>
    </source>
</evidence>
<keyword evidence="1" id="KW-0479">Metal-binding</keyword>
<dbReference type="InterPro" id="IPR000306">
    <property type="entry name" value="Znf_FYVE"/>
</dbReference>
<dbReference type="InterPro" id="IPR013083">
    <property type="entry name" value="Znf_RING/FYVE/PHD"/>
</dbReference>
<keyword evidence="3" id="KW-0862">Zinc</keyword>
<dbReference type="PANTHER" id="PTHR46319:SF3">
    <property type="entry name" value="ZINC FINGER FYVE DOMAIN-CONTAINING PROTEIN"/>
    <property type="match status" value="1"/>
</dbReference>
<dbReference type="PROSITE" id="PS50003">
    <property type="entry name" value="PH_DOMAIN"/>
    <property type="match status" value="1"/>
</dbReference>
<gene>
    <name evidence="8" type="primary">plekhf2</name>
    <name evidence="8" type="ORF">Anas_01875</name>
</gene>
<dbReference type="GO" id="GO:0016197">
    <property type="term" value="P:endosomal transport"/>
    <property type="evidence" value="ECO:0007669"/>
    <property type="project" value="TreeGrafter"/>
</dbReference>
<feature type="region of interest" description="Disordered" evidence="5">
    <location>
        <begin position="111"/>
        <end position="130"/>
    </location>
</feature>
<dbReference type="Proteomes" id="UP000326759">
    <property type="component" value="Unassembled WGS sequence"/>
</dbReference>
<evidence type="ECO:0000256" key="2">
    <source>
        <dbReference type="ARBA" id="ARBA00022771"/>
    </source>
</evidence>
<dbReference type="SUPFAM" id="SSF57903">
    <property type="entry name" value="FYVE/PHD zinc finger"/>
    <property type="match status" value="1"/>
</dbReference>
<comment type="caution">
    <text evidence="8">The sequence shown here is derived from an EMBL/GenBank/DDBJ whole genome shotgun (WGS) entry which is preliminary data.</text>
</comment>
<evidence type="ECO:0000259" key="6">
    <source>
        <dbReference type="PROSITE" id="PS50003"/>
    </source>
</evidence>
<reference evidence="8 9" key="1">
    <citation type="journal article" date="2019" name="PLoS Biol.">
        <title>Sex chromosomes control vertical transmission of feminizing Wolbachia symbionts in an isopod.</title>
        <authorList>
            <person name="Becking T."/>
            <person name="Chebbi M.A."/>
            <person name="Giraud I."/>
            <person name="Moumen B."/>
            <person name="Laverre T."/>
            <person name="Caubet Y."/>
            <person name="Peccoud J."/>
            <person name="Gilbert C."/>
            <person name="Cordaux R."/>
        </authorList>
    </citation>
    <scope>NUCLEOTIDE SEQUENCE [LARGE SCALE GENOMIC DNA]</scope>
    <source>
        <strain evidence="8">ANa2</strain>
        <tissue evidence="8">Whole body excluding digestive tract and cuticle</tissue>
    </source>
</reference>
<evidence type="ECO:0000256" key="5">
    <source>
        <dbReference type="SAM" id="MobiDB-lite"/>
    </source>
</evidence>
<feature type="non-terminal residue" evidence="8">
    <location>
        <position position="1"/>
    </location>
</feature>
<evidence type="ECO:0000259" key="7">
    <source>
        <dbReference type="PROSITE" id="PS50178"/>
    </source>
</evidence>
<evidence type="ECO:0000256" key="4">
    <source>
        <dbReference type="PROSITE-ProRule" id="PRU00091"/>
    </source>
</evidence>
<keyword evidence="9" id="KW-1185">Reference proteome</keyword>
<dbReference type="Gene3D" id="2.30.29.30">
    <property type="entry name" value="Pleckstrin-homology domain (PH domain)/Phosphotyrosine-binding domain (PTB)"/>
    <property type="match status" value="1"/>
</dbReference>
<dbReference type="EMBL" id="SEYY01008682">
    <property type="protein sequence ID" value="KAB7502061.1"/>
    <property type="molecule type" value="Genomic_DNA"/>
</dbReference>
<dbReference type="InterPro" id="IPR001849">
    <property type="entry name" value="PH_domain"/>
</dbReference>
<dbReference type="PANTHER" id="PTHR46319">
    <property type="entry name" value="ZINC FINGER FYVE DOMAIN-CONTAINING PROTEIN"/>
    <property type="match status" value="1"/>
</dbReference>
<dbReference type="InterPro" id="IPR017455">
    <property type="entry name" value="Znf_FYVE-rel"/>
</dbReference>
<feature type="domain" description="FYVE-type" evidence="7">
    <location>
        <begin position="52"/>
        <end position="111"/>
    </location>
</feature>
<dbReference type="Pfam" id="PF01363">
    <property type="entry name" value="FYVE"/>
    <property type="match status" value="1"/>
</dbReference>
<dbReference type="OrthoDB" id="957735at2759"/>
<accession>A0A5N5T639</accession>
<dbReference type="PROSITE" id="PS50178">
    <property type="entry name" value="ZF_FYVE"/>
    <property type="match status" value="1"/>
</dbReference>
<evidence type="ECO:0000313" key="9">
    <source>
        <dbReference type="Proteomes" id="UP000326759"/>
    </source>
</evidence>
<organism evidence="8 9">
    <name type="scientific">Armadillidium nasatum</name>
    <dbReference type="NCBI Taxonomy" id="96803"/>
    <lineage>
        <taxon>Eukaryota</taxon>
        <taxon>Metazoa</taxon>
        <taxon>Ecdysozoa</taxon>
        <taxon>Arthropoda</taxon>
        <taxon>Crustacea</taxon>
        <taxon>Multicrustacea</taxon>
        <taxon>Malacostraca</taxon>
        <taxon>Eumalacostraca</taxon>
        <taxon>Peracarida</taxon>
        <taxon>Isopoda</taxon>
        <taxon>Oniscidea</taxon>
        <taxon>Crinocheta</taxon>
        <taxon>Armadillidiidae</taxon>
        <taxon>Armadillidium</taxon>
    </lineage>
</organism>
<feature type="domain" description="PH" evidence="6">
    <location>
        <begin position="1"/>
        <end position="17"/>
    </location>
</feature>
<dbReference type="SUPFAM" id="SSF50729">
    <property type="entry name" value="PH domain-like"/>
    <property type="match status" value="1"/>
</dbReference>
<keyword evidence="2 4" id="KW-0863">Zinc-finger</keyword>
<dbReference type="GO" id="GO:0031901">
    <property type="term" value="C:early endosome membrane"/>
    <property type="evidence" value="ECO:0007669"/>
    <property type="project" value="TreeGrafter"/>
</dbReference>
<dbReference type="SMART" id="SM00064">
    <property type="entry name" value="FYVE"/>
    <property type="match status" value="1"/>
</dbReference>